<dbReference type="RefSeq" id="WP_237363965.1">
    <property type="nucleotide sequence ID" value="NZ_CAKLDM010000004.1"/>
</dbReference>
<keyword evidence="2" id="KW-1185">Reference proteome</keyword>
<dbReference type="Proteomes" id="UP000838748">
    <property type="component" value="Unassembled WGS sequence"/>
</dbReference>
<evidence type="ECO:0000313" key="2">
    <source>
        <dbReference type="Proteomes" id="UP000838748"/>
    </source>
</evidence>
<gene>
    <name evidence="1" type="ORF">VMF7928_04400</name>
</gene>
<accession>A0ABM9A990</accession>
<organism evidence="1 2">
    <name type="scientific">Vibrio marisflavi CECT 7928</name>
    <dbReference type="NCBI Taxonomy" id="634439"/>
    <lineage>
        <taxon>Bacteria</taxon>
        <taxon>Pseudomonadati</taxon>
        <taxon>Pseudomonadota</taxon>
        <taxon>Gammaproteobacteria</taxon>
        <taxon>Vibrionales</taxon>
        <taxon>Vibrionaceae</taxon>
        <taxon>Vibrio</taxon>
    </lineage>
</organism>
<protein>
    <submittedName>
        <fullName evidence="1">Uncharacterized protein</fullName>
    </submittedName>
</protein>
<reference evidence="1" key="1">
    <citation type="submission" date="2021-11" db="EMBL/GenBank/DDBJ databases">
        <authorList>
            <person name="Rodrigo-Torres L."/>
            <person name="Arahal R. D."/>
            <person name="Lucena T."/>
        </authorList>
    </citation>
    <scope>NUCLEOTIDE SEQUENCE</scope>
    <source>
        <strain evidence="1">CECT 7928</strain>
    </source>
</reference>
<name>A0ABM9A990_9VIBR</name>
<sequence>MGMQLKERMSLSNQAVKLGLKLGDKSLAFSQRLQLGRERTEILAKLSAGASSAVDSSETVDTGNAFLATVGYKKDEGARSRLSDAIRKDSRINEVIDAQSWSKPEKKRVLEMAATATRSYDVYKRSKADLRSAARAKINPFYIYEGVNNLHKEVYQQVGSEAMHVVDSLLSTSPMADSAKRKALESDFDAKAKNRISRQRKGSYTGSAGRQNLLNDTAGFYQLVAFDSKPINFTVRNARQDYRFSDRTISVGEGFTKKVLWHELAHSLEDDHPEVLEMAISFLKKRLTDSNGVRPLPDIYQDLWNRKQSGSYSSRELTIDDGGFSPYVTKFYNTKNPYKLDGASATEVISMGVEALTDSESLGKMIVNDHEHFEFIVGVVQHLQQKYKDKNDDDKN</sequence>
<proteinExistence type="predicted"/>
<comment type="caution">
    <text evidence="1">The sequence shown here is derived from an EMBL/GenBank/DDBJ whole genome shotgun (WGS) entry which is preliminary data.</text>
</comment>
<dbReference type="EMBL" id="CAKLDM010000004">
    <property type="protein sequence ID" value="CAH0543100.1"/>
    <property type="molecule type" value="Genomic_DNA"/>
</dbReference>
<evidence type="ECO:0000313" key="1">
    <source>
        <dbReference type="EMBL" id="CAH0543100.1"/>
    </source>
</evidence>